<comment type="caution">
    <text evidence="8">The sequence shown here is derived from an EMBL/GenBank/DDBJ whole genome shotgun (WGS) entry which is preliminary data.</text>
</comment>
<feature type="domain" description="Multidrug resistance protein MdtA-like C-terminal permuted SH3" evidence="7">
    <location>
        <begin position="280"/>
        <end position="343"/>
    </location>
</feature>
<gene>
    <name evidence="8" type="ORF">GCM10009098_11060</name>
</gene>
<dbReference type="InterPro" id="IPR058627">
    <property type="entry name" value="MdtA-like_C"/>
</dbReference>
<dbReference type="PANTHER" id="PTHR30469">
    <property type="entry name" value="MULTIDRUG RESISTANCE PROTEIN MDTA"/>
    <property type="match status" value="1"/>
</dbReference>
<keyword evidence="9" id="KW-1185">Reference proteome</keyword>
<dbReference type="InterPro" id="IPR058624">
    <property type="entry name" value="MdtA-like_HH"/>
</dbReference>
<dbReference type="SUPFAM" id="SSF111369">
    <property type="entry name" value="HlyD-like secretion proteins"/>
    <property type="match status" value="1"/>
</dbReference>
<dbReference type="Pfam" id="PF25876">
    <property type="entry name" value="HH_MFP_RND"/>
    <property type="match status" value="1"/>
</dbReference>
<feature type="domain" description="Multidrug resistance protein MdtA-like barrel-sandwich hybrid" evidence="5">
    <location>
        <begin position="66"/>
        <end position="187"/>
    </location>
</feature>
<dbReference type="PANTHER" id="PTHR30469:SF20">
    <property type="entry name" value="EFFLUX RND TRANSPORTER PERIPLASMIC ADAPTOR SUBUNIT"/>
    <property type="match status" value="1"/>
</dbReference>
<evidence type="ECO:0000313" key="9">
    <source>
        <dbReference type="Proteomes" id="UP001501169"/>
    </source>
</evidence>
<name>A0ABP3NI52_9GAMM</name>
<evidence type="ECO:0000256" key="1">
    <source>
        <dbReference type="ARBA" id="ARBA00004196"/>
    </source>
</evidence>
<comment type="similarity">
    <text evidence="2">Belongs to the membrane fusion protein (MFP) (TC 8.A.1) family.</text>
</comment>
<dbReference type="Gene3D" id="1.10.287.470">
    <property type="entry name" value="Helix hairpin bin"/>
    <property type="match status" value="1"/>
</dbReference>
<evidence type="ECO:0000259" key="7">
    <source>
        <dbReference type="Pfam" id="PF25967"/>
    </source>
</evidence>
<dbReference type="Gene3D" id="2.40.50.100">
    <property type="match status" value="1"/>
</dbReference>
<dbReference type="Pfam" id="PF25917">
    <property type="entry name" value="BSH_RND"/>
    <property type="match status" value="1"/>
</dbReference>
<comment type="subcellular location">
    <subcellularLocation>
        <location evidence="1">Cell envelope</location>
    </subcellularLocation>
</comment>
<evidence type="ECO:0000259" key="6">
    <source>
        <dbReference type="Pfam" id="PF25954"/>
    </source>
</evidence>
<feature type="domain" description="CusB-like beta-barrel" evidence="6">
    <location>
        <begin position="199"/>
        <end position="274"/>
    </location>
</feature>
<keyword evidence="3" id="KW-0813">Transport</keyword>
<dbReference type="NCBIfam" id="TIGR01730">
    <property type="entry name" value="RND_mfp"/>
    <property type="match status" value="1"/>
</dbReference>
<sequence length="360" mass="38981">MHAVNTPIKAISAVIFFSLILCSYGCQKAAETETSPALRLVLTQLVEPSATQNWREFPGTVQAGQQADLSFRLAGKLASIVLDEGDKVEQGQVLATLEDADYQIQLNSAQAEYARASAEFARAGALLAKQLISQTDYDKMQAQYVAARASLEAAQQNVQYTIIKAPFNGIVARRYVDNFEDVSAQQSILSIQDLSTLRIKVDIPETVMIRLKQDRQLKVYAAFDALPEQRFPLTLHAVSTEADPVSHTYSVTFNMAASAGTNILPGMSLTVRGTQQLQDNSIVIPTHTVAENSQGRFVYVVQNNGDGTGTVNMRLVSTGHINEQGITILSGLSAGETIVSAGMSKMSDGLQVRLARGEQP</sequence>
<dbReference type="Pfam" id="PF25954">
    <property type="entry name" value="Beta-barrel_RND_2"/>
    <property type="match status" value="1"/>
</dbReference>
<dbReference type="Pfam" id="PF25967">
    <property type="entry name" value="RND-MFP_C"/>
    <property type="match status" value="1"/>
</dbReference>
<protein>
    <submittedName>
        <fullName evidence="8">Efflux RND transporter periplasmic adaptor subunit</fullName>
    </submittedName>
</protein>
<dbReference type="EMBL" id="BAAAEO010000002">
    <property type="protein sequence ID" value="GAA0545300.1"/>
    <property type="molecule type" value="Genomic_DNA"/>
</dbReference>
<dbReference type="InterPro" id="IPR006143">
    <property type="entry name" value="RND_pump_MFP"/>
</dbReference>
<reference evidence="9" key="1">
    <citation type="journal article" date="2019" name="Int. J. Syst. Evol. Microbiol.">
        <title>The Global Catalogue of Microorganisms (GCM) 10K type strain sequencing project: providing services to taxonomists for standard genome sequencing and annotation.</title>
        <authorList>
            <consortium name="The Broad Institute Genomics Platform"/>
            <consortium name="The Broad Institute Genome Sequencing Center for Infectious Disease"/>
            <person name="Wu L."/>
            <person name="Ma J."/>
        </authorList>
    </citation>
    <scope>NUCLEOTIDE SEQUENCE [LARGE SCALE GENOMIC DNA]</scope>
    <source>
        <strain evidence="9">JCM 14331</strain>
    </source>
</reference>
<dbReference type="InterPro" id="IPR058792">
    <property type="entry name" value="Beta-barrel_RND_2"/>
</dbReference>
<evidence type="ECO:0000256" key="2">
    <source>
        <dbReference type="ARBA" id="ARBA00009477"/>
    </source>
</evidence>
<accession>A0ABP3NI52</accession>
<dbReference type="Gene3D" id="2.40.420.20">
    <property type="match status" value="1"/>
</dbReference>
<evidence type="ECO:0000259" key="5">
    <source>
        <dbReference type="Pfam" id="PF25917"/>
    </source>
</evidence>
<dbReference type="Gene3D" id="2.40.30.170">
    <property type="match status" value="1"/>
</dbReference>
<organism evidence="8 9">
    <name type="scientific">Rheinheimera aquimaris</name>
    <dbReference type="NCBI Taxonomy" id="412437"/>
    <lineage>
        <taxon>Bacteria</taxon>
        <taxon>Pseudomonadati</taxon>
        <taxon>Pseudomonadota</taxon>
        <taxon>Gammaproteobacteria</taxon>
        <taxon>Chromatiales</taxon>
        <taxon>Chromatiaceae</taxon>
        <taxon>Rheinheimera</taxon>
    </lineage>
</organism>
<evidence type="ECO:0000313" key="8">
    <source>
        <dbReference type="EMBL" id="GAA0545300.1"/>
    </source>
</evidence>
<dbReference type="InterPro" id="IPR058625">
    <property type="entry name" value="MdtA-like_BSH"/>
</dbReference>
<dbReference type="RefSeq" id="WP_226766115.1">
    <property type="nucleotide sequence ID" value="NZ_BAAAEO010000002.1"/>
</dbReference>
<feature type="domain" description="Multidrug resistance protein MdtA-like alpha-helical hairpin" evidence="4">
    <location>
        <begin position="100"/>
        <end position="161"/>
    </location>
</feature>
<proteinExistence type="inferred from homology"/>
<dbReference type="Proteomes" id="UP001501169">
    <property type="component" value="Unassembled WGS sequence"/>
</dbReference>
<evidence type="ECO:0000259" key="4">
    <source>
        <dbReference type="Pfam" id="PF25876"/>
    </source>
</evidence>
<evidence type="ECO:0000256" key="3">
    <source>
        <dbReference type="ARBA" id="ARBA00022448"/>
    </source>
</evidence>